<dbReference type="PROSITE" id="PS50041">
    <property type="entry name" value="C_TYPE_LECTIN_2"/>
    <property type="match status" value="4"/>
</dbReference>
<feature type="signal peptide" evidence="2">
    <location>
        <begin position="1"/>
        <end position="19"/>
    </location>
</feature>
<feature type="domain" description="C-type lectin" evidence="3">
    <location>
        <begin position="174"/>
        <end position="292"/>
    </location>
</feature>
<dbReference type="EMBL" id="OV170234">
    <property type="protein sequence ID" value="CAH0719669.1"/>
    <property type="molecule type" value="Genomic_DNA"/>
</dbReference>
<evidence type="ECO:0000256" key="2">
    <source>
        <dbReference type="SAM" id="SignalP"/>
    </source>
</evidence>
<accession>A0A8J9Y6Y5</accession>
<dbReference type="AlphaFoldDB" id="A0A8J9Y6Y5"/>
<proteinExistence type="predicted"/>
<reference evidence="4" key="1">
    <citation type="submission" date="2021-12" db="EMBL/GenBank/DDBJ databases">
        <authorList>
            <person name="Martin H S."/>
        </authorList>
    </citation>
    <scope>NUCLEOTIDE SEQUENCE</scope>
</reference>
<gene>
    <name evidence="4" type="ORF">BINO364_LOCUS5977</name>
</gene>
<dbReference type="Pfam" id="PF00059">
    <property type="entry name" value="Lectin_C"/>
    <property type="match status" value="4"/>
</dbReference>
<feature type="chain" id="PRO_5035458376" description="C-type lectin domain-containing protein" evidence="2">
    <location>
        <begin position="20"/>
        <end position="581"/>
    </location>
</feature>
<dbReference type="InterPro" id="IPR016186">
    <property type="entry name" value="C-type_lectin-like/link_sf"/>
</dbReference>
<evidence type="ECO:0000313" key="4">
    <source>
        <dbReference type="EMBL" id="CAH0719669.1"/>
    </source>
</evidence>
<dbReference type="PANTHER" id="PTHR22803">
    <property type="entry name" value="MANNOSE, PHOSPHOLIPASE, LECTIN RECEPTOR RELATED"/>
    <property type="match status" value="1"/>
</dbReference>
<keyword evidence="2" id="KW-0732">Signal</keyword>
<dbReference type="OrthoDB" id="7357196at2759"/>
<organism evidence="4 5">
    <name type="scientific">Brenthis ino</name>
    <name type="common">lesser marbled fritillary</name>
    <dbReference type="NCBI Taxonomy" id="405034"/>
    <lineage>
        <taxon>Eukaryota</taxon>
        <taxon>Metazoa</taxon>
        <taxon>Ecdysozoa</taxon>
        <taxon>Arthropoda</taxon>
        <taxon>Hexapoda</taxon>
        <taxon>Insecta</taxon>
        <taxon>Pterygota</taxon>
        <taxon>Neoptera</taxon>
        <taxon>Endopterygota</taxon>
        <taxon>Lepidoptera</taxon>
        <taxon>Glossata</taxon>
        <taxon>Ditrysia</taxon>
        <taxon>Papilionoidea</taxon>
        <taxon>Nymphalidae</taxon>
        <taxon>Heliconiinae</taxon>
        <taxon>Argynnini</taxon>
        <taxon>Brenthis</taxon>
    </lineage>
</organism>
<evidence type="ECO:0000256" key="1">
    <source>
        <dbReference type="ARBA" id="ARBA00023157"/>
    </source>
</evidence>
<evidence type="ECO:0000313" key="5">
    <source>
        <dbReference type="Proteomes" id="UP000838878"/>
    </source>
</evidence>
<dbReference type="Gene3D" id="3.10.100.10">
    <property type="entry name" value="Mannose-Binding Protein A, subunit A"/>
    <property type="match status" value="4"/>
</dbReference>
<keyword evidence="5" id="KW-1185">Reference proteome</keyword>
<sequence length="581" mass="65680">MRFSFAFSILFGVFSLLDGKCFRRDYTYYADAGGYLKLHEIPANWQEARLRCHLEGAKLASPLTSGLSLAMRKKMEREGVLKCGVFTGIHASFSRGDFHSIEGVHLSRIPHKWAKDEPDNYNDKEQCIMMLPSGELADVNCSEPLPYLCYYKSSESVMLNGCGTVDPQYEPDVRTGSCYKFHTVPRTWSRAFMTCTAEGGYLAIINSEIESQVIKEIFAKHPGGSMPGSLWNNDAFMGFHDWGEHGEFLTIQGETLKKAGYDKFSPGEPNNATTGQFCGAVYRNVGQRFRCDYTYYSEIEGYLKLQEIPANWHEARLRCHLEGGQLASPINNMFNSIMRLYMDKNSNIKNGVFTGIHATFSRGDFHTIEGVPLSIIPHKWGPYEPNNLNDEEQCITMSSSGEISDADCTETLPYFCYKKSPKNVHFTICGTSDLEYKFDERTGSCYKFHTVPRTWSRAFMTCTAEGGYLAIINSEKESKVIKDIFLKHPAISIPGVFWKDVAFVGFHDWGEHGEFLTIQGQTLTEAGYAKFAPGEPNNSTTGEFCGAVYRNGMFDDLWCENRYAFICEKDPLNLVCEMLDY</sequence>
<keyword evidence="1" id="KW-1015">Disulfide bond</keyword>
<feature type="domain" description="C-type lectin" evidence="3">
    <location>
        <begin position="441"/>
        <end position="568"/>
    </location>
</feature>
<dbReference type="InterPro" id="IPR001304">
    <property type="entry name" value="C-type_lectin-like"/>
</dbReference>
<feature type="domain" description="C-type lectin" evidence="3">
    <location>
        <begin position="35"/>
        <end position="150"/>
    </location>
</feature>
<dbReference type="CDD" id="cd00037">
    <property type="entry name" value="CLECT"/>
    <property type="match status" value="3"/>
</dbReference>
<dbReference type="InterPro" id="IPR018378">
    <property type="entry name" value="C-type_lectin_CS"/>
</dbReference>
<dbReference type="SMART" id="SM00034">
    <property type="entry name" value="CLECT"/>
    <property type="match status" value="4"/>
</dbReference>
<dbReference type="InterPro" id="IPR016187">
    <property type="entry name" value="CTDL_fold"/>
</dbReference>
<name>A0A8J9Y6Y5_9NEOP</name>
<dbReference type="InterPro" id="IPR050111">
    <property type="entry name" value="C-type_lectin/snaclec_domain"/>
</dbReference>
<feature type="domain" description="C-type lectin" evidence="3">
    <location>
        <begin position="302"/>
        <end position="417"/>
    </location>
</feature>
<evidence type="ECO:0000259" key="3">
    <source>
        <dbReference type="PROSITE" id="PS50041"/>
    </source>
</evidence>
<dbReference type="PROSITE" id="PS00615">
    <property type="entry name" value="C_TYPE_LECTIN_1"/>
    <property type="match status" value="1"/>
</dbReference>
<dbReference type="SUPFAM" id="SSF56436">
    <property type="entry name" value="C-type lectin-like"/>
    <property type="match status" value="4"/>
</dbReference>
<protein>
    <recommendedName>
        <fullName evidence="3">C-type lectin domain-containing protein</fullName>
    </recommendedName>
</protein>
<dbReference type="Proteomes" id="UP000838878">
    <property type="component" value="Chromosome 14"/>
</dbReference>
<feature type="non-terminal residue" evidence="4">
    <location>
        <position position="581"/>
    </location>
</feature>